<evidence type="ECO:0000313" key="15">
    <source>
        <dbReference type="Proteomes" id="UP000584670"/>
    </source>
</evidence>
<evidence type="ECO:0000256" key="8">
    <source>
        <dbReference type="ARBA" id="ARBA00055053"/>
    </source>
</evidence>
<feature type="transmembrane region" description="Helical" evidence="11">
    <location>
        <begin position="33"/>
        <end position="55"/>
    </location>
</feature>
<dbReference type="InterPro" id="IPR011527">
    <property type="entry name" value="ABC1_TM_dom"/>
</dbReference>
<dbReference type="GO" id="GO:0034040">
    <property type="term" value="F:ATPase-coupled lipid transmembrane transporter activity"/>
    <property type="evidence" value="ECO:0007669"/>
    <property type="project" value="TreeGrafter"/>
</dbReference>
<keyword evidence="5 14" id="KW-0067">ATP-binding</keyword>
<evidence type="ECO:0000256" key="9">
    <source>
        <dbReference type="ARBA" id="ARBA00061644"/>
    </source>
</evidence>
<comment type="function">
    <text evidence="8">ABC transporter involved in fatty acid import. Transmembrane domains (TMD) form a pore in the membrane and the ATP-binding domain (NBD) is responsible for energy generation.</text>
</comment>
<dbReference type="InterPro" id="IPR027417">
    <property type="entry name" value="P-loop_NTPase"/>
</dbReference>
<keyword evidence="2" id="KW-0813">Transport</keyword>
<dbReference type="EMBL" id="JACMSF010000002">
    <property type="protein sequence ID" value="MBC2900603.1"/>
    <property type="molecule type" value="Genomic_DNA"/>
</dbReference>
<dbReference type="PANTHER" id="PTHR24221:SF654">
    <property type="entry name" value="ATP-BINDING CASSETTE SUB-FAMILY B MEMBER 6"/>
    <property type="match status" value="1"/>
</dbReference>
<evidence type="ECO:0000313" key="14">
    <source>
        <dbReference type="EMBL" id="MBC2900603.1"/>
    </source>
</evidence>
<proteinExistence type="inferred from homology"/>
<dbReference type="GO" id="GO:0005886">
    <property type="term" value="C:plasma membrane"/>
    <property type="evidence" value="ECO:0007669"/>
    <property type="project" value="UniProtKB-SubCell"/>
</dbReference>
<accession>A0A7X1IY09</accession>
<evidence type="ECO:0000256" key="6">
    <source>
        <dbReference type="ARBA" id="ARBA00022989"/>
    </source>
</evidence>
<protein>
    <recommendedName>
        <fullName evidence="10">Fatty acid ABC transporter ATP-binding/permease protein</fullName>
    </recommendedName>
</protein>
<dbReference type="Proteomes" id="UP000584670">
    <property type="component" value="Unassembled WGS sequence"/>
</dbReference>
<keyword evidence="15" id="KW-1185">Reference proteome</keyword>
<evidence type="ECO:0000256" key="7">
    <source>
        <dbReference type="ARBA" id="ARBA00023136"/>
    </source>
</evidence>
<feature type="transmembrane region" description="Helical" evidence="11">
    <location>
        <begin position="265"/>
        <end position="284"/>
    </location>
</feature>
<dbReference type="FunFam" id="3.40.50.300:FF:000287">
    <property type="entry name" value="Multidrug ABC transporter ATP-binding protein"/>
    <property type="match status" value="1"/>
</dbReference>
<dbReference type="SMART" id="SM00382">
    <property type="entry name" value="AAA"/>
    <property type="match status" value="1"/>
</dbReference>
<dbReference type="Pfam" id="PF00005">
    <property type="entry name" value="ABC_tran"/>
    <property type="match status" value="1"/>
</dbReference>
<dbReference type="Gene3D" id="3.40.50.300">
    <property type="entry name" value="P-loop containing nucleotide triphosphate hydrolases"/>
    <property type="match status" value="1"/>
</dbReference>
<dbReference type="InterPro" id="IPR003593">
    <property type="entry name" value="AAA+_ATPase"/>
</dbReference>
<keyword evidence="7 11" id="KW-0472">Membrane</keyword>
<dbReference type="PROSITE" id="PS50929">
    <property type="entry name" value="ABC_TM1F"/>
    <property type="match status" value="1"/>
</dbReference>
<keyword evidence="3 11" id="KW-0812">Transmembrane</keyword>
<sequence>METPELRKVPPRRGSVLLVLRYYRQELARLRRLTAPAMLLSALGNIGLNYIAPLIVAKLVGDLADDTDVTVASTLPYVLGFAGVLLLAEALWRVALHCLNRLDALGIEHLYVIGVDELFAKDAAFFHDNFAGSLTKRVLSFATRFEQFVDTLTFQIVGSLVPLAFGAVVLWRYEPLLVVGLLAMIALTAVCAVPLIRRRQVLVGRREEAIARVSGHVADSLMNMDTVRAFAAEEREAAEHRSRVAVSRRLTLRSWDYGNLRIDTLVAPMSVLTNALGLLLAVALGGGDHGVEAVVVAFTYYANATRIMFEFNQIYRRLESSMTEAAQFTELLLTPPTVLDPPVPEPLPSGPADVRFEQVTFAHGGAEPLFEGLDLTVPCGTRVGLVGRSGGGKTTLTRLLLRMADIDAGRILLGGQDISKLRQADLRSLIAYVPQDPAMFHRTLRENIAFARPDATDAEIRRAAEAAHVTAFADALPDGFDTMVGERGIKLSGGQRQRVALARAILRDAPILLLDEATSALDSESEILVQEALWRLMEGRTALVVAHRLSTVATMDRLVVLDRGRIVEQGTHQELLASDGAYAKLWQHQSGGFLDDSPARAELH</sequence>
<comment type="similarity">
    <text evidence="9">Belongs to the ABC transporter superfamily. Lipid exporter (TC 3.A.1.106) family.</text>
</comment>
<dbReference type="SUPFAM" id="SSF90123">
    <property type="entry name" value="ABC transporter transmembrane region"/>
    <property type="match status" value="1"/>
</dbReference>
<feature type="transmembrane region" description="Helical" evidence="11">
    <location>
        <begin position="75"/>
        <end position="92"/>
    </location>
</feature>
<organism evidence="14 15">
    <name type="scientific">Streptomyces cupreus</name>
    <dbReference type="NCBI Taxonomy" id="2759956"/>
    <lineage>
        <taxon>Bacteria</taxon>
        <taxon>Bacillati</taxon>
        <taxon>Actinomycetota</taxon>
        <taxon>Actinomycetes</taxon>
        <taxon>Kitasatosporales</taxon>
        <taxon>Streptomycetaceae</taxon>
        <taxon>Streptomyces</taxon>
    </lineage>
</organism>
<comment type="subcellular location">
    <subcellularLocation>
        <location evidence="1">Cell membrane</location>
        <topology evidence="1">Multi-pass membrane protein</topology>
    </subcellularLocation>
</comment>
<feature type="domain" description="ABC transporter" evidence="12">
    <location>
        <begin position="354"/>
        <end position="588"/>
    </location>
</feature>
<gene>
    <name evidence="14" type="ORF">H4N64_03115</name>
</gene>
<feature type="domain" description="ABC transmembrane type-1" evidence="13">
    <location>
        <begin position="37"/>
        <end position="320"/>
    </location>
</feature>
<dbReference type="Gene3D" id="1.20.1560.10">
    <property type="entry name" value="ABC transporter type 1, transmembrane domain"/>
    <property type="match status" value="1"/>
</dbReference>
<dbReference type="Pfam" id="PF00664">
    <property type="entry name" value="ABC_membrane"/>
    <property type="match status" value="1"/>
</dbReference>
<evidence type="ECO:0000256" key="1">
    <source>
        <dbReference type="ARBA" id="ARBA00004651"/>
    </source>
</evidence>
<evidence type="ECO:0000256" key="2">
    <source>
        <dbReference type="ARBA" id="ARBA00022448"/>
    </source>
</evidence>
<dbReference type="RefSeq" id="WP_186280505.1">
    <property type="nucleotide sequence ID" value="NZ_JACMSF010000002.1"/>
</dbReference>
<dbReference type="InterPro" id="IPR003439">
    <property type="entry name" value="ABC_transporter-like_ATP-bd"/>
</dbReference>
<dbReference type="GO" id="GO:0140359">
    <property type="term" value="F:ABC-type transporter activity"/>
    <property type="evidence" value="ECO:0007669"/>
    <property type="project" value="InterPro"/>
</dbReference>
<dbReference type="InterPro" id="IPR036640">
    <property type="entry name" value="ABC1_TM_sf"/>
</dbReference>
<comment type="caution">
    <text evidence="14">The sequence shown here is derived from an EMBL/GenBank/DDBJ whole genome shotgun (WGS) entry which is preliminary data.</text>
</comment>
<evidence type="ECO:0000256" key="4">
    <source>
        <dbReference type="ARBA" id="ARBA00022741"/>
    </source>
</evidence>
<keyword evidence="4" id="KW-0547">Nucleotide-binding</keyword>
<feature type="transmembrane region" description="Helical" evidence="11">
    <location>
        <begin position="152"/>
        <end position="171"/>
    </location>
</feature>
<evidence type="ECO:0000256" key="5">
    <source>
        <dbReference type="ARBA" id="ARBA00022840"/>
    </source>
</evidence>
<dbReference type="GO" id="GO:0005524">
    <property type="term" value="F:ATP binding"/>
    <property type="evidence" value="ECO:0007669"/>
    <property type="project" value="UniProtKB-KW"/>
</dbReference>
<keyword evidence="6 11" id="KW-1133">Transmembrane helix</keyword>
<evidence type="ECO:0000256" key="11">
    <source>
        <dbReference type="SAM" id="Phobius"/>
    </source>
</evidence>
<dbReference type="InterPro" id="IPR017871">
    <property type="entry name" value="ABC_transporter-like_CS"/>
</dbReference>
<dbReference type="PANTHER" id="PTHR24221">
    <property type="entry name" value="ATP-BINDING CASSETTE SUB-FAMILY B"/>
    <property type="match status" value="1"/>
</dbReference>
<name>A0A7X1IY09_9ACTN</name>
<dbReference type="AlphaFoldDB" id="A0A7X1IY09"/>
<dbReference type="SUPFAM" id="SSF52540">
    <property type="entry name" value="P-loop containing nucleoside triphosphate hydrolases"/>
    <property type="match status" value="1"/>
</dbReference>
<dbReference type="GO" id="GO:0016887">
    <property type="term" value="F:ATP hydrolysis activity"/>
    <property type="evidence" value="ECO:0007669"/>
    <property type="project" value="InterPro"/>
</dbReference>
<dbReference type="PROSITE" id="PS00211">
    <property type="entry name" value="ABC_TRANSPORTER_1"/>
    <property type="match status" value="1"/>
</dbReference>
<reference evidence="14 15" key="1">
    <citation type="submission" date="2020-08" db="EMBL/GenBank/DDBJ databases">
        <title>Streptomyces sp. PSKA01 genome sequencing and assembly.</title>
        <authorList>
            <person name="Mandal S."/>
            <person name="Maiti P.K."/>
            <person name="Das P."/>
        </authorList>
    </citation>
    <scope>NUCLEOTIDE SEQUENCE [LARGE SCALE GENOMIC DNA]</scope>
    <source>
        <strain evidence="14 15">PSKA01</strain>
    </source>
</reference>
<evidence type="ECO:0000259" key="12">
    <source>
        <dbReference type="PROSITE" id="PS50893"/>
    </source>
</evidence>
<evidence type="ECO:0000259" key="13">
    <source>
        <dbReference type="PROSITE" id="PS50929"/>
    </source>
</evidence>
<dbReference type="PROSITE" id="PS50893">
    <property type="entry name" value="ABC_TRANSPORTER_2"/>
    <property type="match status" value="1"/>
</dbReference>
<evidence type="ECO:0000256" key="3">
    <source>
        <dbReference type="ARBA" id="ARBA00022692"/>
    </source>
</evidence>
<dbReference type="InterPro" id="IPR039421">
    <property type="entry name" value="Type_1_exporter"/>
</dbReference>
<evidence type="ECO:0000256" key="10">
    <source>
        <dbReference type="ARBA" id="ARBA00071747"/>
    </source>
</evidence>
<feature type="transmembrane region" description="Helical" evidence="11">
    <location>
        <begin position="177"/>
        <end position="196"/>
    </location>
</feature>